<dbReference type="InterPro" id="IPR011495">
    <property type="entry name" value="Sig_transdc_His_kin_sub2_dim/P"/>
</dbReference>
<dbReference type="RefSeq" id="WP_230553791.1">
    <property type="nucleotide sequence ID" value="NZ_JAJISD010000014.1"/>
</dbReference>
<name>A0ABS8L203_9HYPH</name>
<dbReference type="Pfam" id="PF02518">
    <property type="entry name" value="HATPase_c"/>
    <property type="match status" value="1"/>
</dbReference>
<dbReference type="Proteomes" id="UP001198862">
    <property type="component" value="Unassembled WGS sequence"/>
</dbReference>
<dbReference type="Gene3D" id="3.30.565.10">
    <property type="entry name" value="Histidine kinase-like ATPase, C-terminal domain"/>
    <property type="match status" value="1"/>
</dbReference>
<evidence type="ECO:0000259" key="4">
    <source>
        <dbReference type="PROSITE" id="PS50109"/>
    </source>
</evidence>
<dbReference type="InterPro" id="IPR005467">
    <property type="entry name" value="His_kinase_dom"/>
</dbReference>
<organism evidence="5 6">
    <name type="scientific">Reyranella aquatilis</name>
    <dbReference type="NCBI Taxonomy" id="2035356"/>
    <lineage>
        <taxon>Bacteria</taxon>
        <taxon>Pseudomonadati</taxon>
        <taxon>Pseudomonadota</taxon>
        <taxon>Alphaproteobacteria</taxon>
        <taxon>Hyphomicrobiales</taxon>
        <taxon>Reyranellaceae</taxon>
        <taxon>Reyranella</taxon>
    </lineage>
</organism>
<evidence type="ECO:0000313" key="6">
    <source>
        <dbReference type="Proteomes" id="UP001198862"/>
    </source>
</evidence>
<reference evidence="5 6" key="1">
    <citation type="submission" date="2021-11" db="EMBL/GenBank/DDBJ databases">
        <authorList>
            <person name="Lee D.-H."/>
            <person name="Kim S.-B."/>
        </authorList>
    </citation>
    <scope>NUCLEOTIDE SEQUENCE [LARGE SCALE GENOMIC DNA]</scope>
    <source>
        <strain evidence="5 6">KCTC 52223</strain>
    </source>
</reference>
<dbReference type="PANTHER" id="PTHR43102:SF2">
    <property type="entry name" value="GAF DOMAIN-CONTAINING PROTEIN"/>
    <property type="match status" value="1"/>
</dbReference>
<comment type="catalytic activity">
    <reaction evidence="1">
        <text>ATP + protein L-histidine = ADP + protein N-phospho-L-histidine.</text>
        <dbReference type="EC" id="2.7.13.3"/>
    </reaction>
</comment>
<dbReference type="EMBL" id="JAJISD010000014">
    <property type="protein sequence ID" value="MCC8432371.1"/>
    <property type="molecule type" value="Genomic_DNA"/>
</dbReference>
<comment type="caution">
    <text evidence="5">The sequence shown here is derived from an EMBL/GenBank/DDBJ whole genome shotgun (WGS) entry which is preliminary data.</text>
</comment>
<dbReference type="EC" id="2.7.13.3" evidence="2"/>
<dbReference type="PANTHER" id="PTHR43102">
    <property type="entry name" value="SLR1143 PROTEIN"/>
    <property type="match status" value="1"/>
</dbReference>
<dbReference type="Pfam" id="PF07568">
    <property type="entry name" value="HisKA_2"/>
    <property type="match status" value="1"/>
</dbReference>
<feature type="region of interest" description="Disordered" evidence="3">
    <location>
        <begin position="1"/>
        <end position="20"/>
    </location>
</feature>
<dbReference type="PROSITE" id="PS50109">
    <property type="entry name" value="HIS_KIN"/>
    <property type="match status" value="1"/>
</dbReference>
<dbReference type="SUPFAM" id="SSF55781">
    <property type="entry name" value="GAF domain-like"/>
    <property type="match status" value="1"/>
</dbReference>
<keyword evidence="6" id="KW-1185">Reference proteome</keyword>
<dbReference type="PRINTS" id="PR00344">
    <property type="entry name" value="BCTRLSENSOR"/>
</dbReference>
<keyword evidence="5" id="KW-0418">Kinase</keyword>
<dbReference type="GO" id="GO:0016301">
    <property type="term" value="F:kinase activity"/>
    <property type="evidence" value="ECO:0007669"/>
    <property type="project" value="UniProtKB-KW"/>
</dbReference>
<sequence length="364" mass="39081">MLHLVPPTQGPTSHDGSLDPALRSGIEAARLAAVERYGILDTPPEPAFDHITALAAELFSAPIAVLGFIGTDRVFFKSHHGLDATQAGRGADPAAPVMTPWLRTQFANGFHAGVPLHCADGYEIGTLCVIDRRSRRIDEQQMRRLRALGGVVTDMLTMRLSARRALAQAEMTSHEVDHRAMNSLQFVASLLQLQSRAAVLPETAQQLRAAANRVLAVARVHRTFTTIGKTDRVPILDHLRTLCAELSSSLGSEIRLESHDEVEVSKAQVLSIGLIVNELVTNARKHAGDPISVMFRRIDPTQHQLCVLDSGPGLPTGFVPTDSAVNGLGMKVVNALAAQLAGTLTATNHPTGHGARFTVTFPVA</sequence>
<feature type="domain" description="Histidine kinase" evidence="4">
    <location>
        <begin position="175"/>
        <end position="364"/>
    </location>
</feature>
<dbReference type="SMART" id="SM00387">
    <property type="entry name" value="HATPase_c"/>
    <property type="match status" value="1"/>
</dbReference>
<evidence type="ECO:0000256" key="2">
    <source>
        <dbReference type="ARBA" id="ARBA00012438"/>
    </source>
</evidence>
<dbReference type="InterPro" id="IPR004358">
    <property type="entry name" value="Sig_transdc_His_kin-like_C"/>
</dbReference>
<dbReference type="InterPro" id="IPR036890">
    <property type="entry name" value="HATPase_C_sf"/>
</dbReference>
<evidence type="ECO:0000256" key="3">
    <source>
        <dbReference type="SAM" id="MobiDB-lite"/>
    </source>
</evidence>
<gene>
    <name evidence="5" type="ORF">LJ725_25635</name>
</gene>
<dbReference type="InterPro" id="IPR003594">
    <property type="entry name" value="HATPase_dom"/>
</dbReference>
<keyword evidence="5" id="KW-0808">Transferase</keyword>
<evidence type="ECO:0000256" key="1">
    <source>
        <dbReference type="ARBA" id="ARBA00000085"/>
    </source>
</evidence>
<proteinExistence type="predicted"/>
<protein>
    <recommendedName>
        <fullName evidence="2">histidine kinase</fullName>
        <ecNumber evidence="2">2.7.13.3</ecNumber>
    </recommendedName>
</protein>
<accession>A0ABS8L203</accession>
<dbReference type="SUPFAM" id="SSF55874">
    <property type="entry name" value="ATPase domain of HSP90 chaperone/DNA topoisomerase II/histidine kinase"/>
    <property type="match status" value="1"/>
</dbReference>
<evidence type="ECO:0000313" key="5">
    <source>
        <dbReference type="EMBL" id="MCC8432371.1"/>
    </source>
</evidence>